<feature type="repeat" description="TPR" evidence="8">
    <location>
        <begin position="109"/>
        <end position="142"/>
    </location>
</feature>
<dbReference type="InterPro" id="IPR011990">
    <property type="entry name" value="TPR-like_helical_dom_sf"/>
</dbReference>
<sequence>MATAEIRKLEKKLKALRDKPDKGNTGRSKVDVLNQLARAVLNSKPKKTEDYARQAVTLAEKINYRKGLALSYFHIGQAYDIRDDCDKAMEYYLKALKLFDELGHKEGAACVYNDIGLLYEGQGDYTGAMDYHLKSLKLAQETGNKHRLAACYCNIGIVHRDLGEYAKALKYVQESLRISKQIKDKSGEATCYINIGDCFHYRGDHTQAMVYYFKSLRLSERLDEKRWISIALQCIGRAHAHQGDYAEALKYYLKALKLDEKFGTRVGYVANIGSIADIYKKQGDYELAIEHYSRCLNISEEIGDKLHVACTHAHIADTYRQMGNIAKGLEHVLKALEISEEIGDKNAIADASIASGNLYMAMKCYSEALTYIQKGLQIAQKIGTKEIELEGYDSLSKLFEAQQSYNKALDSYKKYTGLKEDLFNAEKSKQIADMRVRYEVEKKEKEAEIYRLKNVELRREVKQRKKAEKALKEHRDQLESRVAKRTVELKKELVKRKRAEKELIKHQDQLIALNHALSLVEEKQRRRTAAYLHDNISQALSLAIFKIRSLQESGPVKSIKKELAEIKEIIAQTNQRTRSLTFEISPPILYELGLEPAVEWLAGQFQTQHGIKCHFKNDDSSKPLNDEARIFLFQSVREILTNVSKHARAQTVKVSTSRHGNAVRISVEDDGIGFNPDCLGLKMTHNEGFGLFNIKERLRHLGGKLQVNSEKGKGTSVVLIVPLKRTPGKTKRKRR</sequence>
<keyword evidence="4" id="KW-0963">Cytoplasm</keyword>
<feature type="domain" description="Histidine kinase" evidence="10">
    <location>
        <begin position="632"/>
        <end position="725"/>
    </location>
</feature>
<accession>A0A0S8GDF2</accession>
<comment type="catalytic activity">
    <reaction evidence="1">
        <text>ATP + protein L-histidine = ADP + protein N-phospho-L-histidine.</text>
        <dbReference type="EC" id="2.7.13.3"/>
    </reaction>
</comment>
<comment type="subcellular location">
    <subcellularLocation>
        <location evidence="2">Cytoplasm</location>
    </subcellularLocation>
</comment>
<feature type="repeat" description="TPR" evidence="8">
    <location>
        <begin position="229"/>
        <end position="262"/>
    </location>
</feature>
<dbReference type="InterPro" id="IPR019734">
    <property type="entry name" value="TPR_rpt"/>
</dbReference>
<feature type="repeat" description="TPR" evidence="8">
    <location>
        <begin position="269"/>
        <end position="302"/>
    </location>
</feature>
<evidence type="ECO:0000256" key="5">
    <source>
        <dbReference type="ARBA" id="ARBA00022737"/>
    </source>
</evidence>
<evidence type="ECO:0000256" key="1">
    <source>
        <dbReference type="ARBA" id="ARBA00000085"/>
    </source>
</evidence>
<dbReference type="SUPFAM" id="SSF55874">
    <property type="entry name" value="ATPase domain of HSP90 chaperone/DNA topoisomerase II/histidine kinase"/>
    <property type="match status" value="1"/>
</dbReference>
<dbReference type="EC" id="2.7.13.3" evidence="3"/>
<dbReference type="Proteomes" id="UP000051096">
    <property type="component" value="Unassembled WGS sequence"/>
</dbReference>
<dbReference type="Pfam" id="PF02518">
    <property type="entry name" value="HATPase_c"/>
    <property type="match status" value="1"/>
</dbReference>
<gene>
    <name evidence="11" type="ORF">AMJ87_07605</name>
</gene>
<dbReference type="PANTHER" id="PTHR46630:SF1">
    <property type="entry name" value="TETRATRICOPEPTIDE REPEAT PROTEIN 29"/>
    <property type="match status" value="1"/>
</dbReference>
<dbReference type="InterPro" id="IPR051476">
    <property type="entry name" value="Bac_ResReg_Asp_Phosphatase"/>
</dbReference>
<evidence type="ECO:0000313" key="12">
    <source>
        <dbReference type="Proteomes" id="UP000051096"/>
    </source>
</evidence>
<dbReference type="InterPro" id="IPR005467">
    <property type="entry name" value="His_kinase_dom"/>
</dbReference>
<dbReference type="SMART" id="SM00671">
    <property type="entry name" value="SEL1"/>
    <property type="match status" value="3"/>
</dbReference>
<evidence type="ECO:0000256" key="9">
    <source>
        <dbReference type="SAM" id="Coils"/>
    </source>
</evidence>
<evidence type="ECO:0000256" key="7">
    <source>
        <dbReference type="ARBA" id="ARBA00038253"/>
    </source>
</evidence>
<dbReference type="EMBL" id="LJUO01000069">
    <property type="protein sequence ID" value="KPK71144.1"/>
    <property type="molecule type" value="Genomic_DNA"/>
</dbReference>
<feature type="repeat" description="TPR" evidence="8">
    <location>
        <begin position="69"/>
        <end position="102"/>
    </location>
</feature>
<dbReference type="PRINTS" id="PR00344">
    <property type="entry name" value="BCTRLSENSOR"/>
</dbReference>
<dbReference type="InterPro" id="IPR036890">
    <property type="entry name" value="HATPase_C_sf"/>
</dbReference>
<evidence type="ECO:0000256" key="6">
    <source>
        <dbReference type="ARBA" id="ARBA00022803"/>
    </source>
</evidence>
<feature type="repeat" description="TPR" evidence="8">
    <location>
        <begin position="189"/>
        <end position="222"/>
    </location>
</feature>
<dbReference type="GO" id="GO:0004673">
    <property type="term" value="F:protein histidine kinase activity"/>
    <property type="evidence" value="ECO:0007669"/>
    <property type="project" value="UniProtKB-EC"/>
</dbReference>
<dbReference type="SMART" id="SM00028">
    <property type="entry name" value="TPR"/>
    <property type="match status" value="9"/>
</dbReference>
<evidence type="ECO:0000256" key="3">
    <source>
        <dbReference type="ARBA" id="ARBA00012438"/>
    </source>
</evidence>
<dbReference type="Gene3D" id="1.25.40.10">
    <property type="entry name" value="Tetratricopeptide repeat domain"/>
    <property type="match status" value="3"/>
</dbReference>
<dbReference type="PANTHER" id="PTHR46630">
    <property type="entry name" value="TETRATRICOPEPTIDE REPEAT PROTEIN 29"/>
    <property type="match status" value="1"/>
</dbReference>
<dbReference type="SMART" id="SM00387">
    <property type="entry name" value="HATPase_c"/>
    <property type="match status" value="1"/>
</dbReference>
<dbReference type="InterPro" id="IPR006597">
    <property type="entry name" value="Sel1-like"/>
</dbReference>
<feature type="coiled-coil region" evidence="9">
    <location>
        <begin position="440"/>
        <end position="516"/>
    </location>
</feature>
<dbReference type="InterPro" id="IPR004358">
    <property type="entry name" value="Sig_transdc_His_kin-like_C"/>
</dbReference>
<dbReference type="Gene3D" id="3.30.565.10">
    <property type="entry name" value="Histidine kinase-like ATPase, C-terminal domain"/>
    <property type="match status" value="1"/>
</dbReference>
<dbReference type="Pfam" id="PF13181">
    <property type="entry name" value="TPR_8"/>
    <property type="match status" value="2"/>
</dbReference>
<dbReference type="PROSITE" id="PS50005">
    <property type="entry name" value="TPR"/>
    <property type="match status" value="6"/>
</dbReference>
<evidence type="ECO:0000256" key="8">
    <source>
        <dbReference type="PROSITE-ProRule" id="PRU00339"/>
    </source>
</evidence>
<evidence type="ECO:0000256" key="4">
    <source>
        <dbReference type="ARBA" id="ARBA00022490"/>
    </source>
</evidence>
<dbReference type="InterPro" id="IPR003594">
    <property type="entry name" value="HATPase_dom"/>
</dbReference>
<keyword evidence="5" id="KW-0677">Repeat</keyword>
<keyword evidence="6 8" id="KW-0802">TPR repeat</keyword>
<evidence type="ECO:0000259" key="10">
    <source>
        <dbReference type="PROSITE" id="PS50109"/>
    </source>
</evidence>
<keyword evidence="9" id="KW-0175">Coiled coil</keyword>
<dbReference type="PROSITE" id="PS50109">
    <property type="entry name" value="HIS_KIN"/>
    <property type="match status" value="1"/>
</dbReference>
<dbReference type="AlphaFoldDB" id="A0A0S8GDF2"/>
<dbReference type="Gene3D" id="1.20.5.1930">
    <property type="match status" value="1"/>
</dbReference>
<organism evidence="11 12">
    <name type="scientific">candidate division WOR_3 bacterium SM23_60</name>
    <dbReference type="NCBI Taxonomy" id="1703780"/>
    <lineage>
        <taxon>Bacteria</taxon>
        <taxon>Bacteria division WOR-3</taxon>
    </lineage>
</organism>
<comment type="similarity">
    <text evidence="7">Belongs to the Rap family.</text>
</comment>
<reference evidence="11 12" key="1">
    <citation type="journal article" date="2015" name="Microbiome">
        <title>Genomic resolution of linkages in carbon, nitrogen, and sulfur cycling among widespread estuary sediment bacteria.</title>
        <authorList>
            <person name="Baker B.J."/>
            <person name="Lazar C.S."/>
            <person name="Teske A.P."/>
            <person name="Dick G.J."/>
        </authorList>
    </citation>
    <scope>NUCLEOTIDE SEQUENCE [LARGE SCALE GENOMIC DNA]</scope>
    <source>
        <strain evidence="11">SM23_60</strain>
    </source>
</reference>
<dbReference type="Pfam" id="PF13424">
    <property type="entry name" value="TPR_12"/>
    <property type="match status" value="2"/>
</dbReference>
<protein>
    <recommendedName>
        <fullName evidence="3">histidine kinase</fullName>
        <ecNumber evidence="3">2.7.13.3</ecNumber>
    </recommendedName>
</protein>
<proteinExistence type="inferred from homology"/>
<dbReference type="GO" id="GO:0005737">
    <property type="term" value="C:cytoplasm"/>
    <property type="evidence" value="ECO:0007669"/>
    <property type="project" value="UniProtKB-SubCell"/>
</dbReference>
<feature type="repeat" description="TPR" evidence="8">
    <location>
        <begin position="149"/>
        <end position="182"/>
    </location>
</feature>
<dbReference type="CDD" id="cd16917">
    <property type="entry name" value="HATPase_UhpB-NarQ-NarX-like"/>
    <property type="match status" value="1"/>
</dbReference>
<evidence type="ECO:0000256" key="2">
    <source>
        <dbReference type="ARBA" id="ARBA00004496"/>
    </source>
</evidence>
<evidence type="ECO:0000313" key="11">
    <source>
        <dbReference type="EMBL" id="KPK71144.1"/>
    </source>
</evidence>
<comment type="caution">
    <text evidence="11">The sequence shown here is derived from an EMBL/GenBank/DDBJ whole genome shotgun (WGS) entry which is preliminary data.</text>
</comment>
<name>A0A0S8GDF2_UNCW3</name>
<dbReference type="SUPFAM" id="SSF48452">
    <property type="entry name" value="TPR-like"/>
    <property type="match status" value="2"/>
</dbReference>